<keyword evidence="2" id="KW-1185">Reference proteome</keyword>
<dbReference type="OrthoDB" id="8936495at2759"/>
<evidence type="ECO:0000313" key="2">
    <source>
        <dbReference type="Proteomes" id="UP000314294"/>
    </source>
</evidence>
<proteinExistence type="predicted"/>
<evidence type="ECO:0000313" key="1">
    <source>
        <dbReference type="EMBL" id="TNN87101.1"/>
    </source>
</evidence>
<name>A0A4Z2JAV8_9TELE</name>
<comment type="caution">
    <text evidence="1">The sequence shown here is derived from an EMBL/GenBank/DDBJ whole genome shotgun (WGS) entry which is preliminary data.</text>
</comment>
<dbReference type="Proteomes" id="UP000314294">
    <property type="component" value="Unassembled WGS sequence"/>
</dbReference>
<protein>
    <submittedName>
        <fullName evidence="1">Uncharacterized protein</fullName>
    </submittedName>
</protein>
<reference evidence="1 2" key="1">
    <citation type="submission" date="2019-03" db="EMBL/GenBank/DDBJ databases">
        <title>First draft genome of Liparis tanakae, snailfish: a comprehensive survey of snailfish specific genes.</title>
        <authorList>
            <person name="Kim W."/>
            <person name="Song I."/>
            <person name="Jeong J.-H."/>
            <person name="Kim D."/>
            <person name="Kim S."/>
            <person name="Ryu S."/>
            <person name="Song J.Y."/>
            <person name="Lee S.K."/>
        </authorList>
    </citation>
    <scope>NUCLEOTIDE SEQUENCE [LARGE SCALE GENOMIC DNA]</scope>
    <source>
        <tissue evidence="1">Muscle</tissue>
    </source>
</reference>
<organism evidence="1 2">
    <name type="scientific">Liparis tanakae</name>
    <name type="common">Tanaka's snailfish</name>
    <dbReference type="NCBI Taxonomy" id="230148"/>
    <lineage>
        <taxon>Eukaryota</taxon>
        <taxon>Metazoa</taxon>
        <taxon>Chordata</taxon>
        <taxon>Craniata</taxon>
        <taxon>Vertebrata</taxon>
        <taxon>Euteleostomi</taxon>
        <taxon>Actinopterygii</taxon>
        <taxon>Neopterygii</taxon>
        <taxon>Teleostei</taxon>
        <taxon>Neoteleostei</taxon>
        <taxon>Acanthomorphata</taxon>
        <taxon>Eupercaria</taxon>
        <taxon>Perciformes</taxon>
        <taxon>Cottioidei</taxon>
        <taxon>Cottales</taxon>
        <taxon>Liparidae</taxon>
        <taxon>Liparis</taxon>
    </lineage>
</organism>
<gene>
    <name evidence="1" type="ORF">EYF80_002856</name>
</gene>
<accession>A0A4Z2JAV8</accession>
<sequence length="123" mass="13118">MATIYGLSEKRSDVTKVLQILIHPSPTAGSITAASSVSTIQGKPSLRRIKGRIHRSKSLDSLDLLDSHMPPPTFSFKSSNGICGKSPYVSNIAGPLCSSSITFSPYLPLHSLVPEVEALKIGQ</sequence>
<dbReference type="EMBL" id="SRLO01000012">
    <property type="protein sequence ID" value="TNN87101.1"/>
    <property type="molecule type" value="Genomic_DNA"/>
</dbReference>
<dbReference type="AlphaFoldDB" id="A0A4Z2JAV8"/>